<feature type="compositionally biased region" description="Basic residues" evidence="15">
    <location>
        <begin position="1926"/>
        <end position="1935"/>
    </location>
</feature>
<feature type="region of interest" description="Disordered" evidence="15">
    <location>
        <begin position="460"/>
        <end position="611"/>
    </location>
</feature>
<keyword evidence="9 14" id="KW-0067">ATP-binding</keyword>
<feature type="compositionally biased region" description="Low complexity" evidence="15">
    <location>
        <begin position="1225"/>
        <end position="1240"/>
    </location>
</feature>
<dbReference type="SUPFAM" id="SSF56112">
    <property type="entry name" value="Protein kinase-like (PK-like)"/>
    <property type="match status" value="1"/>
</dbReference>
<dbReference type="FunFam" id="3.30.200.20:FF:000088">
    <property type="entry name" value="Casein kinase II subunit alpha"/>
    <property type="match status" value="1"/>
</dbReference>
<dbReference type="PANTHER" id="PTHR24054:SF55">
    <property type="entry name" value="CASEIN KINASE II, ALPHA CHAIN"/>
    <property type="match status" value="1"/>
</dbReference>
<feature type="region of interest" description="Disordered" evidence="15">
    <location>
        <begin position="1697"/>
        <end position="1799"/>
    </location>
</feature>
<evidence type="ECO:0000259" key="17">
    <source>
        <dbReference type="PROSITE" id="PS50011"/>
    </source>
</evidence>
<feature type="region of interest" description="Disordered" evidence="15">
    <location>
        <begin position="1388"/>
        <end position="1422"/>
    </location>
</feature>
<dbReference type="SMART" id="SM00220">
    <property type="entry name" value="S_TKc"/>
    <property type="match status" value="1"/>
</dbReference>
<evidence type="ECO:0000313" key="18">
    <source>
        <dbReference type="EMBL" id="TPP43980.1"/>
    </source>
</evidence>
<evidence type="ECO:0000256" key="12">
    <source>
        <dbReference type="ARBA" id="ARBA00047899"/>
    </source>
</evidence>
<feature type="region of interest" description="Disordered" evidence="15">
    <location>
        <begin position="1225"/>
        <end position="1255"/>
    </location>
</feature>
<feature type="domain" description="Protein kinase" evidence="17">
    <location>
        <begin position="39"/>
        <end position="331"/>
    </location>
</feature>
<dbReference type="InterPro" id="IPR017441">
    <property type="entry name" value="Protein_kinase_ATP_BS"/>
</dbReference>
<evidence type="ECO:0000256" key="14">
    <source>
        <dbReference type="PROSITE-ProRule" id="PRU10141"/>
    </source>
</evidence>
<dbReference type="InterPro" id="IPR013657">
    <property type="entry name" value="SCL35B1-4/HUT1"/>
</dbReference>
<comment type="catalytic activity">
    <reaction evidence="12">
        <text>L-threonyl-[protein] + ATP = O-phospho-L-threonyl-[protein] + ADP + H(+)</text>
        <dbReference type="Rhea" id="RHEA:46608"/>
        <dbReference type="Rhea" id="RHEA-COMP:11060"/>
        <dbReference type="Rhea" id="RHEA-COMP:11605"/>
        <dbReference type="ChEBI" id="CHEBI:15378"/>
        <dbReference type="ChEBI" id="CHEBI:30013"/>
        <dbReference type="ChEBI" id="CHEBI:30616"/>
        <dbReference type="ChEBI" id="CHEBI:61977"/>
        <dbReference type="ChEBI" id="CHEBI:456216"/>
        <dbReference type="EC" id="2.7.11.1"/>
    </reaction>
</comment>
<dbReference type="VEuPathDB" id="TriTrypDB:LdCL_020008600"/>
<feature type="region of interest" description="Disordered" evidence="15">
    <location>
        <begin position="372"/>
        <end position="407"/>
    </location>
</feature>
<dbReference type="GO" id="GO:0031981">
    <property type="term" value="C:nuclear lumen"/>
    <property type="evidence" value="ECO:0007669"/>
    <property type="project" value="UniProtKB-ARBA"/>
</dbReference>
<evidence type="ECO:0000256" key="13">
    <source>
        <dbReference type="ARBA" id="ARBA00048679"/>
    </source>
</evidence>
<keyword evidence="11 16" id="KW-0472">Membrane</keyword>
<dbReference type="InterPro" id="IPR008271">
    <property type="entry name" value="Ser/Thr_kinase_AS"/>
</dbReference>
<dbReference type="VEuPathDB" id="TriTrypDB:LdBPK_020310.1"/>
<name>A0A504XCP3_LEIDO</name>
<feature type="region of interest" description="Disordered" evidence="15">
    <location>
        <begin position="1487"/>
        <end position="1523"/>
    </location>
</feature>
<dbReference type="GO" id="GO:0051726">
    <property type="term" value="P:regulation of cell cycle"/>
    <property type="evidence" value="ECO:0007669"/>
    <property type="project" value="TreeGrafter"/>
</dbReference>
<dbReference type="GO" id="GO:0005829">
    <property type="term" value="C:cytosol"/>
    <property type="evidence" value="ECO:0007669"/>
    <property type="project" value="TreeGrafter"/>
</dbReference>
<sequence>MANPEEYEHPFWYVYRQRGVSYWDYKNARVDFNANLAPYELLQKIGRGKYSEVFRGRNRNNGCLCVLKLLKPVRYQKILREISILRNLCGGPNVVRLLDVLRDAESQTVVLVTEYVHNPTTLRNLLYSNKLSNFDMRYYLYEILRSLDFAHRRGIFHRDIKPYNVMIDHERKILRVIDWGLGEYYIHGQALNCGVATRHYKGPELLVGYRHYDYSLDIWCLGCVLAGMLFRSDPFFVGANNEDQLLQIVAVFGKKALYRYLDKYQCRISRVVESSMSALPDEHVDWRRYIKRGSIQESWCDATALDLLDKMLQFDHQDRIMAHEAMQHPFFAPVRDALAKDSQEHYPGLRQRSCASRESVFSHACQERRARHSDSGAAHLLPHDQCRGRRGERPQEQQHSYSASALGSASQVVTGAASSAVSSSPHARDAFHVFLRARNAPFVCSGATAASQPASDPLLSTAPLYPHPSSHLHPSAHGLGSAALTGAPVEETSRARGGAARNTSSDGTTRRSSSSSPPPSSSSRLSAGATPGRALEEPRKQQQTPLEAEASRRGASAPPVLGEWSLDPPEASTRRADAQGRPRNREHRPERGRNDAGTDGDANGSSAQRARLQDLRERRRRSLQHRGHDALELARRHTSAYIANRRLREYEQTCLHAYRILKQVEWSLAAWARARRQGQRQDASERNRSSRSGSAGDAASSAQAAQSMQGQGATGAFRIPSTSEDIDAVDARFFEYAGQIQRTLHQLTPRHFDAVRDYRLRVPPRSSSPSTAATPPSQPRCAEDSTSSASELLGAAPRQLLLLRLLWRLLHIQQLFFSIGRRSSLPRTAVDVYVQSSNCQYGIREVLRVLGSEIARWTLSVGTHPHLHNSCGQQWREHDGRAASPSSSFAPLFSNKELFQLFYAVLCIPSEEAPGVPLYAPSMHSSTPRRGGVPDRHAAASASSGFPDAALDQFRRDCIATGADDFRMPLDEWCVRWWSHQYSTADRTGAAWAPPLSMGEAMDVLQACMYATASVQVLATAAPRHTAQQRHHPQQRLVTPFVYFETPPQGATDSARLRRTSSASATASGGSGVVEETEPSPLRVLDRRYRPQLPGALGGNRMALRIPYHLGQRYVEVFLTYLLSTVSAGPEPGEAKEAATTATETVAAGIMHLLRFRDRDAVRDVALLCTAVLFFEVFSPTTAAFMACAAPLFREQVELLSGHEISCVLLAYASLQRWERTCVARGSGASSPAGGSSANAEMKAASRRGDPLDDPAVAVRSASTAAAAGRRACGDAWQKEAPRAAAAPERSPPLDADHQSTDDSHSGGRHSDATQSSSSRAQMPTGSQSPSDEPWHLFYVTLASRAGQLSDTLSEDDVTRVLRAMELTGMEHDDLRHALESSLRMRNMGRPSANSHETMLSQQPDGQRPSSSSCPPPPRQPTTQRLCALAAGVLVFHVLTSALQETIFHLPGFTNLLLLSCGETFCTTVLVGLLLVWGWYHQLPRRAASEHQGPHGRSAATAVGAGTAEASPHGPLSNPAHGVGGSSNKQGWCLGDAVGHSPGAVCAAGHLPHGQERSRPHGDGRGAPTSVAEAVPVAVAADRGKGSALTLGAAHDSPSTSGASWRSTIRRVFHPSTVATRWYVRIAVLLSCSLYLTNRTSFFLSYSLQVIFKSSKLLCMVVVHRWWMRDSPEAAAPGSENETDSDDDADSVTHRWSAVAAPDRRDGASSEGGDSELLADDKAPGTGERHLRDESQRRGHGCSSSSPSTDFSTVVVDVSPPAGRTLASSHPLEDDQRRSDKRGHVSAATGLRQPVPHNGSIDGGLSAFEMLRAAGAWLVYQLRRLLRRYVVAADAAAAANLRDSRSIATGLAQAGAALPLPLSSPFASSPLSPLQSVAAEVSRLSTLWIVTLIGVAGVLASNALDCIIYVLEEVHCFHATAGPPRRSNRGAHRHERAAGETARPLADVQRGAVLLPHHTSHRQHSLSPCPPMLSSRTQAAVAASSTRPTVPAASATEPPVRIPASPQELLFMVNGIATFLYAGGLSASWLCSRFLLLLWSFMGSNAMSTAVEADGGVVGALTAAEARQLAACERPLAASRRTDNAALPVDVMGTLCLLRILAEFTGVMAVIVTSVRKALTILLSFLLYGRRFTLLHGVGMVGVMGGVVWYELQRRRRCGV</sequence>
<feature type="compositionally biased region" description="Polar residues" evidence="15">
    <location>
        <begin position="1313"/>
        <end position="1331"/>
    </location>
</feature>
<dbReference type="EMBL" id="RHLD01000062">
    <property type="protein sequence ID" value="TPP43980.1"/>
    <property type="molecule type" value="Genomic_DNA"/>
</dbReference>
<feature type="compositionally biased region" description="Low complexity" evidence="15">
    <location>
        <begin position="763"/>
        <end position="775"/>
    </location>
</feature>
<comment type="caution">
    <text evidence="18">The sequence shown here is derived from an EMBL/GenBank/DDBJ whole genome shotgun (WGS) entry which is preliminary data.</text>
</comment>
<feature type="binding site" evidence="14">
    <location>
        <position position="68"/>
    </location>
    <ligand>
        <name>ATP</name>
        <dbReference type="ChEBI" id="CHEBI:30616"/>
    </ligand>
</feature>
<dbReference type="Gene3D" id="1.10.510.10">
    <property type="entry name" value="Transferase(Phosphotransferase) domain 1"/>
    <property type="match status" value="1"/>
</dbReference>
<evidence type="ECO:0000256" key="11">
    <source>
        <dbReference type="ARBA" id="ARBA00023136"/>
    </source>
</evidence>
<dbReference type="GO" id="GO:0005956">
    <property type="term" value="C:protein kinase CK2 complex"/>
    <property type="evidence" value="ECO:0007669"/>
    <property type="project" value="TreeGrafter"/>
</dbReference>
<dbReference type="VEuPathDB" id="TriTrypDB:LdBPK_020330.1"/>
<keyword evidence="6 16" id="KW-0812">Transmembrane</keyword>
<comment type="subcellular location">
    <subcellularLocation>
        <location evidence="1">Membrane</location>
        <topology evidence="1">Multi-pass membrane protein</topology>
    </subcellularLocation>
</comment>
<proteinExistence type="predicted"/>
<dbReference type="InterPro" id="IPR045216">
    <property type="entry name" value="CK2_alpha"/>
</dbReference>
<keyword evidence="5" id="KW-0808">Transferase</keyword>
<dbReference type="Proteomes" id="UP000318821">
    <property type="component" value="Unassembled WGS sequence"/>
</dbReference>
<keyword evidence="3" id="KW-0813">Transport</keyword>
<dbReference type="GO" id="GO:0004674">
    <property type="term" value="F:protein serine/threonine kinase activity"/>
    <property type="evidence" value="ECO:0007669"/>
    <property type="project" value="UniProtKB-KW"/>
</dbReference>
<evidence type="ECO:0000256" key="1">
    <source>
        <dbReference type="ARBA" id="ARBA00004141"/>
    </source>
</evidence>
<evidence type="ECO:0000256" key="4">
    <source>
        <dbReference type="ARBA" id="ARBA00022527"/>
    </source>
</evidence>
<dbReference type="PROSITE" id="PS50011">
    <property type="entry name" value="PROTEIN_KINASE_DOM"/>
    <property type="match status" value="1"/>
</dbReference>
<dbReference type="GO" id="GO:0055085">
    <property type="term" value="P:transmembrane transport"/>
    <property type="evidence" value="ECO:0007669"/>
    <property type="project" value="InterPro"/>
</dbReference>
<reference evidence="19" key="1">
    <citation type="submission" date="2019-02" db="EMBL/GenBank/DDBJ databases">
        <title>FDA dAtabase for Regulatory Grade micrObial Sequences (FDA-ARGOS): Supporting development and validation of Infectious Disease Dx tests.</title>
        <authorList>
            <person name="Duncan R."/>
            <person name="Fisher C."/>
            <person name="Tallon L."/>
            <person name="Sadzewicz L."/>
            <person name="Sengamalay N."/>
            <person name="Ott S."/>
            <person name="Godinez A."/>
            <person name="Nagaraj S."/>
            <person name="Vavikolanu K."/>
            <person name="Vyas G."/>
            <person name="Nadendla S."/>
            <person name="Aluvathingal J."/>
            <person name="Sichtig H."/>
        </authorList>
    </citation>
    <scope>NUCLEOTIDE SEQUENCE [LARGE SCALE GENOMIC DNA]</scope>
    <source>
        <strain evidence="19">FDAARGOS_360</strain>
    </source>
</reference>
<feature type="region of interest" description="Disordered" evidence="15">
    <location>
        <begin position="761"/>
        <end position="788"/>
    </location>
</feature>
<feature type="compositionally biased region" description="Low complexity" evidence="15">
    <location>
        <begin position="462"/>
        <end position="481"/>
    </location>
</feature>
<feature type="compositionally biased region" description="Low complexity" evidence="15">
    <location>
        <begin position="1499"/>
        <end position="1510"/>
    </location>
</feature>
<dbReference type="VEuPathDB" id="TriTrypDB:LDHU3_02.0440"/>
<dbReference type="EC" id="2.7.11.1" evidence="2"/>
<evidence type="ECO:0000313" key="19">
    <source>
        <dbReference type="Proteomes" id="UP000318821"/>
    </source>
</evidence>
<feature type="compositionally biased region" description="Basic and acidic residues" evidence="15">
    <location>
        <begin position="587"/>
        <end position="596"/>
    </location>
</feature>
<feature type="compositionally biased region" description="Low complexity" evidence="15">
    <location>
        <begin position="690"/>
        <end position="716"/>
    </location>
</feature>
<feature type="compositionally biased region" description="Basic and acidic residues" evidence="15">
    <location>
        <begin position="1553"/>
        <end position="1564"/>
    </location>
</feature>
<feature type="compositionally biased region" description="Low complexity" evidence="15">
    <location>
        <begin position="503"/>
        <end position="526"/>
    </location>
</feature>
<dbReference type="InterPro" id="IPR000719">
    <property type="entry name" value="Prot_kinase_dom"/>
</dbReference>
<keyword evidence="7 14" id="KW-0547">Nucleotide-binding</keyword>
<evidence type="ECO:0000256" key="2">
    <source>
        <dbReference type="ARBA" id="ARBA00012513"/>
    </source>
</evidence>
<dbReference type="Gene3D" id="3.30.200.20">
    <property type="entry name" value="Phosphorylase Kinase, domain 1"/>
    <property type="match status" value="1"/>
</dbReference>
<feature type="region of interest" description="Disordered" evidence="15">
    <location>
        <begin position="1546"/>
        <end position="1570"/>
    </location>
</feature>
<feature type="compositionally biased region" description="Low complexity" evidence="15">
    <location>
        <begin position="1743"/>
        <end position="1761"/>
    </location>
</feature>
<evidence type="ECO:0000256" key="7">
    <source>
        <dbReference type="ARBA" id="ARBA00022741"/>
    </source>
</evidence>
<evidence type="ECO:0000256" key="15">
    <source>
        <dbReference type="SAM" id="MobiDB-lite"/>
    </source>
</evidence>
<evidence type="ECO:0000256" key="16">
    <source>
        <dbReference type="SAM" id="Phobius"/>
    </source>
</evidence>
<protein>
    <recommendedName>
        <fullName evidence="2">non-specific serine/threonine protein kinase</fullName>
        <ecNumber evidence="2">2.7.11.1</ecNumber>
    </recommendedName>
</protein>
<feature type="region of interest" description="Disordered" evidence="15">
    <location>
        <begin position="1271"/>
        <end position="1333"/>
    </location>
</feature>
<evidence type="ECO:0000256" key="3">
    <source>
        <dbReference type="ARBA" id="ARBA00022448"/>
    </source>
</evidence>
<feature type="region of interest" description="Disordered" evidence="15">
    <location>
        <begin position="676"/>
        <end position="718"/>
    </location>
</feature>
<dbReference type="GO" id="GO:0016020">
    <property type="term" value="C:membrane"/>
    <property type="evidence" value="ECO:0007669"/>
    <property type="project" value="UniProtKB-SubCell"/>
</dbReference>
<dbReference type="PROSITE" id="PS00107">
    <property type="entry name" value="PROTEIN_KINASE_ATP"/>
    <property type="match status" value="1"/>
</dbReference>
<dbReference type="VEuPathDB" id="TriTrypDB:LdCL_020008700"/>
<evidence type="ECO:0000256" key="5">
    <source>
        <dbReference type="ARBA" id="ARBA00022679"/>
    </source>
</evidence>
<dbReference type="VEuPathDB" id="TriTrypDB:LDHU3_02.0420"/>
<feature type="region of interest" description="Disordered" evidence="15">
    <location>
        <begin position="1922"/>
        <end position="1942"/>
    </location>
</feature>
<dbReference type="PROSITE" id="PS00108">
    <property type="entry name" value="PROTEIN_KINASE_ST"/>
    <property type="match status" value="1"/>
</dbReference>
<dbReference type="VEuPathDB" id="TriTrypDB:LDHU3_02.0430"/>
<dbReference type="Pfam" id="PF00069">
    <property type="entry name" value="Pkinase"/>
    <property type="match status" value="1"/>
</dbReference>
<feature type="transmembrane region" description="Helical" evidence="16">
    <location>
        <begin position="2019"/>
        <end position="2039"/>
    </location>
</feature>
<dbReference type="GO" id="GO:0006357">
    <property type="term" value="P:regulation of transcription by RNA polymerase II"/>
    <property type="evidence" value="ECO:0007669"/>
    <property type="project" value="UniProtKB-ARBA"/>
</dbReference>
<feature type="transmembrane region" description="Helical" evidence="16">
    <location>
        <begin position="2134"/>
        <end position="2152"/>
    </location>
</feature>
<evidence type="ECO:0000256" key="10">
    <source>
        <dbReference type="ARBA" id="ARBA00022989"/>
    </source>
</evidence>
<dbReference type="Pfam" id="PF08449">
    <property type="entry name" value="UAA"/>
    <property type="match status" value="1"/>
</dbReference>
<dbReference type="GO" id="GO:0005524">
    <property type="term" value="F:ATP binding"/>
    <property type="evidence" value="ECO:0007669"/>
    <property type="project" value="UniProtKB-UniRule"/>
</dbReference>
<keyword evidence="10 16" id="KW-1133">Transmembrane helix</keyword>
<dbReference type="FunFam" id="1.10.510.10:FF:000459">
    <property type="entry name" value="Casein kinase II subunit alpha"/>
    <property type="match status" value="1"/>
</dbReference>
<gene>
    <name evidence="18" type="ORF">CGC20_37160</name>
</gene>
<dbReference type="InterPro" id="IPR011009">
    <property type="entry name" value="Kinase-like_dom_sf"/>
</dbReference>
<dbReference type="CDD" id="cd14132">
    <property type="entry name" value="STKc_CK2_alpha"/>
    <property type="match status" value="1"/>
</dbReference>
<feature type="compositionally biased region" description="Basic and acidic residues" evidence="15">
    <location>
        <begin position="1719"/>
        <end position="1737"/>
    </location>
</feature>
<feature type="compositionally biased region" description="Basic and acidic residues" evidence="15">
    <location>
        <begin position="381"/>
        <end position="396"/>
    </location>
</feature>
<feature type="compositionally biased region" description="Polar residues" evidence="15">
    <location>
        <begin position="1392"/>
        <end position="1405"/>
    </location>
</feature>
<feature type="compositionally biased region" description="Basic and acidic residues" evidence="15">
    <location>
        <begin position="1295"/>
        <end position="1312"/>
    </location>
</feature>
<evidence type="ECO:0000256" key="9">
    <source>
        <dbReference type="ARBA" id="ARBA00022840"/>
    </source>
</evidence>
<dbReference type="VEuPathDB" id="TriTrypDB:LdCL_020008500"/>
<evidence type="ECO:0000256" key="8">
    <source>
        <dbReference type="ARBA" id="ARBA00022777"/>
    </source>
</evidence>
<keyword evidence="8 18" id="KW-0418">Kinase</keyword>
<dbReference type="VEuPathDB" id="TriTrypDB:LdBPK_020320.1"/>
<accession>A0A504XCP3</accession>
<comment type="catalytic activity">
    <reaction evidence="13">
        <text>L-seryl-[protein] + ATP = O-phospho-L-seryl-[protein] + ADP + H(+)</text>
        <dbReference type="Rhea" id="RHEA:17989"/>
        <dbReference type="Rhea" id="RHEA-COMP:9863"/>
        <dbReference type="Rhea" id="RHEA-COMP:11604"/>
        <dbReference type="ChEBI" id="CHEBI:15378"/>
        <dbReference type="ChEBI" id="CHEBI:29999"/>
        <dbReference type="ChEBI" id="CHEBI:30616"/>
        <dbReference type="ChEBI" id="CHEBI:83421"/>
        <dbReference type="ChEBI" id="CHEBI:456216"/>
        <dbReference type="EC" id="2.7.11.1"/>
    </reaction>
</comment>
<keyword evidence="4" id="KW-0723">Serine/threonine-protein kinase</keyword>
<feature type="region of interest" description="Disordered" evidence="15">
    <location>
        <begin position="1049"/>
        <end position="1086"/>
    </location>
</feature>
<organism evidence="18 19">
    <name type="scientific">Leishmania donovani</name>
    <dbReference type="NCBI Taxonomy" id="5661"/>
    <lineage>
        <taxon>Eukaryota</taxon>
        <taxon>Discoba</taxon>
        <taxon>Euglenozoa</taxon>
        <taxon>Kinetoplastea</taxon>
        <taxon>Metakinetoplastina</taxon>
        <taxon>Trypanosomatida</taxon>
        <taxon>Trypanosomatidae</taxon>
        <taxon>Leishmaniinae</taxon>
        <taxon>Leishmania</taxon>
    </lineage>
</organism>
<evidence type="ECO:0000256" key="6">
    <source>
        <dbReference type="ARBA" id="ARBA00022692"/>
    </source>
</evidence>
<dbReference type="PANTHER" id="PTHR24054">
    <property type="entry name" value="CASEIN KINASE II SUBUNIT ALPHA"/>
    <property type="match status" value="1"/>
</dbReference>